<feature type="domain" description="HTH gntR-type" evidence="5">
    <location>
        <begin position="22"/>
        <end position="89"/>
    </location>
</feature>
<dbReference type="InterPro" id="IPR011711">
    <property type="entry name" value="GntR_C"/>
</dbReference>
<evidence type="ECO:0000256" key="1">
    <source>
        <dbReference type="ARBA" id="ARBA00023015"/>
    </source>
</evidence>
<evidence type="ECO:0000313" key="7">
    <source>
        <dbReference type="Proteomes" id="UP000523007"/>
    </source>
</evidence>
<keyword evidence="7" id="KW-1185">Reference proteome</keyword>
<reference evidence="6 7" key="1">
    <citation type="submission" date="2020-08" db="EMBL/GenBank/DDBJ databases">
        <title>Sequencing the genomes of 1000 actinobacteria strains.</title>
        <authorList>
            <person name="Klenk H.-P."/>
        </authorList>
    </citation>
    <scope>NUCLEOTIDE SEQUENCE [LARGE SCALE GENOMIC DNA]</scope>
    <source>
        <strain evidence="6 7">DSM 102030</strain>
    </source>
</reference>
<accession>A0A7W7REI6</accession>
<feature type="region of interest" description="Disordered" evidence="4">
    <location>
        <begin position="1"/>
        <end position="22"/>
    </location>
</feature>
<evidence type="ECO:0000256" key="3">
    <source>
        <dbReference type="ARBA" id="ARBA00023163"/>
    </source>
</evidence>
<evidence type="ECO:0000256" key="2">
    <source>
        <dbReference type="ARBA" id="ARBA00023125"/>
    </source>
</evidence>
<dbReference type="InterPro" id="IPR008920">
    <property type="entry name" value="TF_FadR/GntR_C"/>
</dbReference>
<dbReference type="GO" id="GO:0003677">
    <property type="term" value="F:DNA binding"/>
    <property type="evidence" value="ECO:0007669"/>
    <property type="project" value="UniProtKB-KW"/>
</dbReference>
<dbReference type="Proteomes" id="UP000523007">
    <property type="component" value="Unassembled WGS sequence"/>
</dbReference>
<protein>
    <submittedName>
        <fullName evidence="6">DNA-binding GntR family transcriptional regulator</fullName>
    </submittedName>
</protein>
<dbReference type="GO" id="GO:0003700">
    <property type="term" value="F:DNA-binding transcription factor activity"/>
    <property type="evidence" value="ECO:0007669"/>
    <property type="project" value="InterPro"/>
</dbReference>
<dbReference type="InterPro" id="IPR036390">
    <property type="entry name" value="WH_DNA-bd_sf"/>
</dbReference>
<name>A0A7W7REI6_9ACTN</name>
<dbReference type="RefSeq" id="WP_312885165.1">
    <property type="nucleotide sequence ID" value="NZ_JACHJT010000001.1"/>
</dbReference>
<dbReference type="Gene3D" id="1.20.120.530">
    <property type="entry name" value="GntR ligand-binding domain-like"/>
    <property type="match status" value="1"/>
</dbReference>
<dbReference type="PROSITE" id="PS50949">
    <property type="entry name" value="HTH_GNTR"/>
    <property type="match status" value="1"/>
</dbReference>
<sequence>MAAETPRSGSGRRSGSALGDKQQLSEKVASYVREAIMVGELSAGSHIRTEHLAEELGVSATPVREALMILHSEGSVRWEPRRGYRVVPMTARDVEDLFEVQAFIAGELAARAAELLSDAEIERITKLQEELEVAAHEGDARHVDELNHEIHRTINRASDSHRMTTLLNLTVQYVPLNFFGTIRGWAEASAHDHSAIFDALRNRDAAAARTAMVDHIRHIGRLLIDHLRTRGDVLQS</sequence>
<dbReference type="Pfam" id="PF07729">
    <property type="entry name" value="FCD"/>
    <property type="match status" value="1"/>
</dbReference>
<proteinExistence type="predicted"/>
<evidence type="ECO:0000313" key="6">
    <source>
        <dbReference type="EMBL" id="MBB4930486.1"/>
    </source>
</evidence>
<comment type="caution">
    <text evidence="6">The sequence shown here is derived from an EMBL/GenBank/DDBJ whole genome shotgun (WGS) entry which is preliminary data.</text>
</comment>
<dbReference type="Pfam" id="PF00392">
    <property type="entry name" value="GntR"/>
    <property type="match status" value="1"/>
</dbReference>
<dbReference type="PANTHER" id="PTHR43537:SF24">
    <property type="entry name" value="GLUCONATE OPERON TRANSCRIPTIONAL REPRESSOR"/>
    <property type="match status" value="1"/>
</dbReference>
<dbReference type="EMBL" id="JACHJT010000001">
    <property type="protein sequence ID" value="MBB4930486.1"/>
    <property type="molecule type" value="Genomic_DNA"/>
</dbReference>
<dbReference type="SUPFAM" id="SSF48008">
    <property type="entry name" value="GntR ligand-binding domain-like"/>
    <property type="match status" value="1"/>
</dbReference>
<keyword evidence="1" id="KW-0805">Transcription regulation</keyword>
<dbReference type="AlphaFoldDB" id="A0A7W7REI6"/>
<dbReference type="InterPro" id="IPR036388">
    <property type="entry name" value="WH-like_DNA-bd_sf"/>
</dbReference>
<dbReference type="CDD" id="cd07377">
    <property type="entry name" value="WHTH_GntR"/>
    <property type="match status" value="1"/>
</dbReference>
<dbReference type="InterPro" id="IPR000524">
    <property type="entry name" value="Tscrpt_reg_HTH_GntR"/>
</dbReference>
<organism evidence="6 7">
    <name type="scientific">Lipingzhangella halophila</name>
    <dbReference type="NCBI Taxonomy" id="1783352"/>
    <lineage>
        <taxon>Bacteria</taxon>
        <taxon>Bacillati</taxon>
        <taxon>Actinomycetota</taxon>
        <taxon>Actinomycetes</taxon>
        <taxon>Streptosporangiales</taxon>
        <taxon>Nocardiopsidaceae</taxon>
        <taxon>Lipingzhangella</taxon>
    </lineage>
</organism>
<dbReference type="PANTHER" id="PTHR43537">
    <property type="entry name" value="TRANSCRIPTIONAL REGULATOR, GNTR FAMILY"/>
    <property type="match status" value="1"/>
</dbReference>
<dbReference type="SMART" id="SM00895">
    <property type="entry name" value="FCD"/>
    <property type="match status" value="1"/>
</dbReference>
<feature type="compositionally biased region" description="Low complexity" evidence="4">
    <location>
        <begin position="7"/>
        <end position="16"/>
    </location>
</feature>
<dbReference type="SUPFAM" id="SSF46785">
    <property type="entry name" value="Winged helix' DNA-binding domain"/>
    <property type="match status" value="1"/>
</dbReference>
<dbReference type="Gene3D" id="1.10.10.10">
    <property type="entry name" value="Winged helix-like DNA-binding domain superfamily/Winged helix DNA-binding domain"/>
    <property type="match status" value="1"/>
</dbReference>
<keyword evidence="3" id="KW-0804">Transcription</keyword>
<keyword evidence="2 6" id="KW-0238">DNA-binding</keyword>
<evidence type="ECO:0000256" key="4">
    <source>
        <dbReference type="SAM" id="MobiDB-lite"/>
    </source>
</evidence>
<gene>
    <name evidence="6" type="ORF">F4561_001306</name>
</gene>
<dbReference type="SMART" id="SM00345">
    <property type="entry name" value="HTH_GNTR"/>
    <property type="match status" value="1"/>
</dbReference>
<evidence type="ECO:0000259" key="5">
    <source>
        <dbReference type="PROSITE" id="PS50949"/>
    </source>
</evidence>